<dbReference type="Pfam" id="PF05348">
    <property type="entry name" value="UMP1"/>
    <property type="match status" value="1"/>
</dbReference>
<organism evidence="3 4">
    <name type="scientific">Smittium megazygosporum</name>
    <dbReference type="NCBI Taxonomy" id="133381"/>
    <lineage>
        <taxon>Eukaryota</taxon>
        <taxon>Fungi</taxon>
        <taxon>Fungi incertae sedis</taxon>
        <taxon>Zoopagomycota</taxon>
        <taxon>Kickxellomycotina</taxon>
        <taxon>Harpellomycetes</taxon>
        <taxon>Harpellales</taxon>
        <taxon>Legeriomycetaceae</taxon>
        <taxon>Smittium</taxon>
    </lineage>
</organism>
<dbReference type="GO" id="GO:0005634">
    <property type="term" value="C:nucleus"/>
    <property type="evidence" value="ECO:0007669"/>
    <property type="project" value="TreeGrafter"/>
</dbReference>
<comment type="similarity">
    <text evidence="2">Belongs to the POMP/UMP1 family.</text>
</comment>
<proteinExistence type="inferred from homology"/>
<dbReference type="AlphaFoldDB" id="A0A2T9Z7M8"/>
<keyword evidence="1" id="KW-0143">Chaperone</keyword>
<accession>A0A2T9Z7M8</accession>
<dbReference type="GO" id="GO:0005737">
    <property type="term" value="C:cytoplasm"/>
    <property type="evidence" value="ECO:0007669"/>
    <property type="project" value="TreeGrafter"/>
</dbReference>
<evidence type="ECO:0000256" key="2">
    <source>
        <dbReference type="ARBA" id="ARBA00043974"/>
    </source>
</evidence>
<dbReference type="EMBL" id="MBFS01001912">
    <property type="protein sequence ID" value="PVV00545.1"/>
    <property type="molecule type" value="Genomic_DNA"/>
</dbReference>
<dbReference type="OrthoDB" id="15001at2759"/>
<dbReference type="GO" id="GO:0043248">
    <property type="term" value="P:proteasome assembly"/>
    <property type="evidence" value="ECO:0007669"/>
    <property type="project" value="InterPro"/>
</dbReference>
<dbReference type="PANTHER" id="PTHR12828">
    <property type="entry name" value="PROTEASOME MATURATION PROTEIN UMP1"/>
    <property type="match status" value="1"/>
</dbReference>
<comment type="caution">
    <text evidence="3">The sequence shown here is derived from an EMBL/GenBank/DDBJ whole genome shotgun (WGS) entry which is preliminary data.</text>
</comment>
<keyword evidence="4" id="KW-1185">Reference proteome</keyword>
<dbReference type="STRING" id="133381.A0A2T9Z7M8"/>
<evidence type="ECO:0000313" key="3">
    <source>
        <dbReference type="EMBL" id="PVV00545.1"/>
    </source>
</evidence>
<protein>
    <recommendedName>
        <fullName evidence="5">Proteasome maturation factor UMP1</fullName>
    </recommendedName>
</protein>
<evidence type="ECO:0008006" key="5">
    <source>
        <dbReference type="Google" id="ProtNLM"/>
    </source>
</evidence>
<gene>
    <name evidence="3" type="ORF">BB560_005067</name>
</gene>
<reference evidence="3 4" key="1">
    <citation type="journal article" date="2018" name="MBio">
        <title>Comparative Genomics Reveals the Core Gene Toolbox for the Fungus-Insect Symbiosis.</title>
        <authorList>
            <person name="Wang Y."/>
            <person name="Stata M."/>
            <person name="Wang W."/>
            <person name="Stajich J.E."/>
            <person name="White M.M."/>
            <person name="Moncalvo J.M."/>
        </authorList>
    </citation>
    <scope>NUCLEOTIDE SEQUENCE [LARGE SCALE GENOMIC DNA]</scope>
    <source>
        <strain evidence="3 4">SC-DP-2</strain>
    </source>
</reference>
<dbReference type="PANTHER" id="PTHR12828:SF3">
    <property type="entry name" value="PROTEASOME MATURATION PROTEIN"/>
    <property type="match status" value="1"/>
</dbReference>
<sequence length="110" mass="12416">MTESNTLNDYKVHDTLRFGPKRIDQTLDQASEFEAHLKNVAVADLERKLSIQKTSFGGHMPFRTLMELSSVARPPRPEFVLPSSNLHLEILSGQDETIDVHDIFNAVDVP</sequence>
<evidence type="ECO:0000313" key="4">
    <source>
        <dbReference type="Proteomes" id="UP000245609"/>
    </source>
</evidence>
<dbReference type="InterPro" id="IPR008012">
    <property type="entry name" value="Ump1"/>
</dbReference>
<dbReference type="Proteomes" id="UP000245609">
    <property type="component" value="Unassembled WGS sequence"/>
</dbReference>
<evidence type="ECO:0000256" key="1">
    <source>
        <dbReference type="ARBA" id="ARBA00023186"/>
    </source>
</evidence>
<name>A0A2T9Z7M8_9FUNG</name>